<sequence>MTKQDFRDINLKAGPALVLADFAKECEEKRLPCSKPLKRFNLDSYNNIPLENWSCNKLVEYYRKNLERKDWSYVMDNIKKDLAHIADSNSGFGVERRRKAQAIIDHWTHWKTSPKKFNTDLKRDYSQFKIDSLQVRQQMIATGDASTQIVDNRKHRRNDNGEVVKISSSEVYDDIPCDIKRWSPDHVKQFLKSRMKNSDYNETDVEKIRNQDLTKLTRKPGLYELKPSPAEGIMELVEELNKKLAKEEASSES</sequence>
<protein>
    <submittedName>
        <fullName evidence="1">15166_t:CDS:1</fullName>
    </submittedName>
</protein>
<evidence type="ECO:0000313" key="1">
    <source>
        <dbReference type="EMBL" id="CAG8671672.1"/>
    </source>
</evidence>
<dbReference type="AlphaFoldDB" id="A0A9N9ED46"/>
<evidence type="ECO:0000313" key="2">
    <source>
        <dbReference type="Proteomes" id="UP000789570"/>
    </source>
</evidence>
<dbReference type="Gene3D" id="1.10.150.50">
    <property type="entry name" value="Transcription Factor, Ets-1"/>
    <property type="match status" value="1"/>
</dbReference>
<reference evidence="1" key="1">
    <citation type="submission" date="2021-06" db="EMBL/GenBank/DDBJ databases">
        <authorList>
            <person name="Kallberg Y."/>
            <person name="Tangrot J."/>
            <person name="Rosling A."/>
        </authorList>
    </citation>
    <scope>NUCLEOTIDE SEQUENCE</scope>
    <source>
        <strain evidence="1">UK204</strain>
    </source>
</reference>
<dbReference type="Proteomes" id="UP000789570">
    <property type="component" value="Unassembled WGS sequence"/>
</dbReference>
<dbReference type="EMBL" id="CAJVPQ010005535">
    <property type="protein sequence ID" value="CAG8671672.1"/>
    <property type="molecule type" value="Genomic_DNA"/>
</dbReference>
<proteinExistence type="predicted"/>
<keyword evidence="2" id="KW-1185">Reference proteome</keyword>
<organism evidence="1 2">
    <name type="scientific">Funneliformis caledonium</name>
    <dbReference type="NCBI Taxonomy" id="1117310"/>
    <lineage>
        <taxon>Eukaryota</taxon>
        <taxon>Fungi</taxon>
        <taxon>Fungi incertae sedis</taxon>
        <taxon>Mucoromycota</taxon>
        <taxon>Glomeromycotina</taxon>
        <taxon>Glomeromycetes</taxon>
        <taxon>Glomerales</taxon>
        <taxon>Glomeraceae</taxon>
        <taxon>Funneliformis</taxon>
    </lineage>
</organism>
<name>A0A9N9ED46_9GLOM</name>
<accession>A0A9N9ED46</accession>
<dbReference type="InterPro" id="IPR013761">
    <property type="entry name" value="SAM/pointed_sf"/>
</dbReference>
<gene>
    <name evidence="1" type="ORF">FCALED_LOCUS12051</name>
</gene>
<dbReference type="OrthoDB" id="2390206at2759"/>
<comment type="caution">
    <text evidence="1">The sequence shown here is derived from an EMBL/GenBank/DDBJ whole genome shotgun (WGS) entry which is preliminary data.</text>
</comment>